<dbReference type="EMBL" id="ML178896">
    <property type="protein sequence ID" value="TFK95267.1"/>
    <property type="molecule type" value="Genomic_DNA"/>
</dbReference>
<evidence type="ECO:0000313" key="2">
    <source>
        <dbReference type="EMBL" id="TFK95267.1"/>
    </source>
</evidence>
<feature type="region of interest" description="Disordered" evidence="1">
    <location>
        <begin position="22"/>
        <end position="59"/>
    </location>
</feature>
<name>A0A5C3Q2A3_9AGAR</name>
<accession>A0A5C3Q2A3</accession>
<feature type="compositionally biased region" description="Basic and acidic residues" evidence="1">
    <location>
        <begin position="22"/>
        <end position="41"/>
    </location>
</feature>
<organism evidence="2 3">
    <name type="scientific">Pterulicium gracile</name>
    <dbReference type="NCBI Taxonomy" id="1884261"/>
    <lineage>
        <taxon>Eukaryota</taxon>
        <taxon>Fungi</taxon>
        <taxon>Dikarya</taxon>
        <taxon>Basidiomycota</taxon>
        <taxon>Agaricomycotina</taxon>
        <taxon>Agaricomycetes</taxon>
        <taxon>Agaricomycetidae</taxon>
        <taxon>Agaricales</taxon>
        <taxon>Pleurotineae</taxon>
        <taxon>Pterulaceae</taxon>
        <taxon>Pterulicium</taxon>
    </lineage>
</organism>
<reference evidence="2 3" key="1">
    <citation type="journal article" date="2019" name="Nat. Ecol. Evol.">
        <title>Megaphylogeny resolves global patterns of mushroom evolution.</title>
        <authorList>
            <person name="Varga T."/>
            <person name="Krizsan K."/>
            <person name="Foldi C."/>
            <person name="Dima B."/>
            <person name="Sanchez-Garcia M."/>
            <person name="Sanchez-Ramirez S."/>
            <person name="Szollosi G.J."/>
            <person name="Szarkandi J.G."/>
            <person name="Papp V."/>
            <person name="Albert L."/>
            <person name="Andreopoulos W."/>
            <person name="Angelini C."/>
            <person name="Antonin V."/>
            <person name="Barry K.W."/>
            <person name="Bougher N.L."/>
            <person name="Buchanan P."/>
            <person name="Buyck B."/>
            <person name="Bense V."/>
            <person name="Catcheside P."/>
            <person name="Chovatia M."/>
            <person name="Cooper J."/>
            <person name="Damon W."/>
            <person name="Desjardin D."/>
            <person name="Finy P."/>
            <person name="Geml J."/>
            <person name="Haridas S."/>
            <person name="Hughes K."/>
            <person name="Justo A."/>
            <person name="Karasinski D."/>
            <person name="Kautmanova I."/>
            <person name="Kiss B."/>
            <person name="Kocsube S."/>
            <person name="Kotiranta H."/>
            <person name="LaButti K.M."/>
            <person name="Lechner B.E."/>
            <person name="Liimatainen K."/>
            <person name="Lipzen A."/>
            <person name="Lukacs Z."/>
            <person name="Mihaltcheva S."/>
            <person name="Morgado L.N."/>
            <person name="Niskanen T."/>
            <person name="Noordeloos M.E."/>
            <person name="Ohm R.A."/>
            <person name="Ortiz-Santana B."/>
            <person name="Ovrebo C."/>
            <person name="Racz N."/>
            <person name="Riley R."/>
            <person name="Savchenko A."/>
            <person name="Shiryaev A."/>
            <person name="Soop K."/>
            <person name="Spirin V."/>
            <person name="Szebenyi C."/>
            <person name="Tomsovsky M."/>
            <person name="Tulloss R.E."/>
            <person name="Uehling J."/>
            <person name="Grigoriev I.V."/>
            <person name="Vagvolgyi C."/>
            <person name="Papp T."/>
            <person name="Martin F.M."/>
            <person name="Miettinen O."/>
            <person name="Hibbett D.S."/>
            <person name="Nagy L.G."/>
        </authorList>
    </citation>
    <scope>NUCLEOTIDE SEQUENCE [LARGE SCALE GENOMIC DNA]</scope>
    <source>
        <strain evidence="2 3">CBS 309.79</strain>
    </source>
</reference>
<dbReference type="OrthoDB" id="2997871at2759"/>
<sequence>MQAPAGIWCSRDELERRLRRAENRVANAERRARETEERQEPGEADTSSQGPLIPRPPRVSRIHVGDLREMLGVSKPEWDNLRTTIPHNAQAARLDYDRDLRNQKSNKLTKLCNAIRNILLLHSNTC</sequence>
<protein>
    <submittedName>
        <fullName evidence="2">Uncharacterized protein</fullName>
    </submittedName>
</protein>
<gene>
    <name evidence="2" type="ORF">BDV98DRAFT_421291</name>
</gene>
<evidence type="ECO:0000313" key="3">
    <source>
        <dbReference type="Proteomes" id="UP000305067"/>
    </source>
</evidence>
<evidence type="ECO:0000256" key="1">
    <source>
        <dbReference type="SAM" id="MobiDB-lite"/>
    </source>
</evidence>
<keyword evidence="3" id="KW-1185">Reference proteome</keyword>
<dbReference type="Proteomes" id="UP000305067">
    <property type="component" value="Unassembled WGS sequence"/>
</dbReference>
<dbReference type="AlphaFoldDB" id="A0A5C3Q2A3"/>
<proteinExistence type="predicted"/>